<keyword evidence="2" id="KW-0812">Transmembrane</keyword>
<dbReference type="EMBL" id="CAMXCT020004746">
    <property type="protein sequence ID" value="CAL1163587.1"/>
    <property type="molecule type" value="Genomic_DNA"/>
</dbReference>
<reference evidence="3" key="1">
    <citation type="submission" date="2022-10" db="EMBL/GenBank/DDBJ databases">
        <authorList>
            <person name="Chen Y."/>
            <person name="Dougan E. K."/>
            <person name="Chan C."/>
            <person name="Rhodes N."/>
            <person name="Thang M."/>
        </authorList>
    </citation>
    <scope>NUCLEOTIDE SEQUENCE</scope>
</reference>
<keyword evidence="2" id="KW-0472">Membrane</keyword>
<organism evidence="3">
    <name type="scientific">Cladocopium goreaui</name>
    <dbReference type="NCBI Taxonomy" id="2562237"/>
    <lineage>
        <taxon>Eukaryota</taxon>
        <taxon>Sar</taxon>
        <taxon>Alveolata</taxon>
        <taxon>Dinophyceae</taxon>
        <taxon>Suessiales</taxon>
        <taxon>Symbiodiniaceae</taxon>
        <taxon>Cladocopium</taxon>
    </lineage>
</organism>
<comment type="caution">
    <text evidence="3">The sequence shown here is derived from an EMBL/GenBank/DDBJ whole genome shotgun (WGS) entry which is preliminary data.</text>
</comment>
<dbReference type="OrthoDB" id="432118at2759"/>
<feature type="coiled-coil region" evidence="1">
    <location>
        <begin position="44"/>
        <end position="71"/>
    </location>
</feature>
<proteinExistence type="predicted"/>
<gene>
    <name evidence="3" type="ORF">C1SCF055_LOCUS35503</name>
</gene>
<feature type="transmembrane region" description="Helical" evidence="2">
    <location>
        <begin position="20"/>
        <end position="37"/>
    </location>
</feature>
<dbReference type="AlphaFoldDB" id="A0A9P1GH10"/>
<keyword evidence="5" id="KW-1185">Reference proteome</keyword>
<reference evidence="4 5" key="2">
    <citation type="submission" date="2024-05" db="EMBL/GenBank/DDBJ databases">
        <authorList>
            <person name="Chen Y."/>
            <person name="Shah S."/>
            <person name="Dougan E. K."/>
            <person name="Thang M."/>
            <person name="Chan C."/>
        </authorList>
    </citation>
    <scope>NUCLEOTIDE SEQUENCE [LARGE SCALE GENOMIC DNA]</scope>
</reference>
<evidence type="ECO:0000313" key="3">
    <source>
        <dbReference type="EMBL" id="CAI4010212.1"/>
    </source>
</evidence>
<accession>A0A9P1GH10</accession>
<evidence type="ECO:0000256" key="1">
    <source>
        <dbReference type="SAM" id="Coils"/>
    </source>
</evidence>
<dbReference type="EMBL" id="CAMXCT010004746">
    <property type="protein sequence ID" value="CAI4010212.1"/>
    <property type="molecule type" value="Genomic_DNA"/>
</dbReference>
<name>A0A9P1GH10_9DINO</name>
<keyword evidence="2" id="KW-1133">Transmembrane helix</keyword>
<evidence type="ECO:0000313" key="5">
    <source>
        <dbReference type="Proteomes" id="UP001152797"/>
    </source>
</evidence>
<evidence type="ECO:0000256" key="2">
    <source>
        <dbReference type="SAM" id="Phobius"/>
    </source>
</evidence>
<protein>
    <submittedName>
        <fullName evidence="3">Uncharacterized protein</fullName>
    </submittedName>
</protein>
<sequence length="145" mass="16852">MWEDDRFSSVRRWCICGNRALLLGNALLLCSLYIVHFHKELGRREALEAAVEELHQALASSSDALQDARNQVVALTEMATRHQGGLQACEKRGKELVQQLEASLHTEEVRWRISRRNSKVAQRSWTWRCRPSTRRESSRARRLKQ</sequence>
<evidence type="ECO:0000313" key="4">
    <source>
        <dbReference type="EMBL" id="CAL4797524.1"/>
    </source>
</evidence>
<dbReference type="EMBL" id="CAMXCT030004746">
    <property type="protein sequence ID" value="CAL4797524.1"/>
    <property type="molecule type" value="Genomic_DNA"/>
</dbReference>
<dbReference type="Proteomes" id="UP001152797">
    <property type="component" value="Unassembled WGS sequence"/>
</dbReference>
<keyword evidence="1" id="KW-0175">Coiled coil</keyword>